<dbReference type="InterPro" id="IPR019734">
    <property type="entry name" value="TPR_rpt"/>
</dbReference>
<keyword evidence="1" id="KW-0677">Repeat</keyword>
<dbReference type="SMART" id="SM00028">
    <property type="entry name" value="TPR"/>
    <property type="match status" value="5"/>
</dbReference>
<dbReference type="PANTHER" id="PTHR44943:SF8">
    <property type="entry name" value="TPR REPEAT-CONTAINING PROTEIN MJ0263"/>
    <property type="match status" value="1"/>
</dbReference>
<proteinExistence type="predicted"/>
<dbReference type="AlphaFoldDB" id="A0A7V3KMF5"/>
<feature type="repeat" description="TPR" evidence="3">
    <location>
        <begin position="281"/>
        <end position="314"/>
    </location>
</feature>
<dbReference type="PROSITE" id="PS50005">
    <property type="entry name" value="TPR"/>
    <property type="match status" value="1"/>
</dbReference>
<protein>
    <recommendedName>
        <fullName evidence="5">Tetratricopeptide repeat protein</fullName>
    </recommendedName>
</protein>
<dbReference type="Gene3D" id="1.25.40.10">
    <property type="entry name" value="Tetratricopeptide repeat domain"/>
    <property type="match status" value="3"/>
</dbReference>
<dbReference type="SUPFAM" id="SSF48452">
    <property type="entry name" value="TPR-like"/>
    <property type="match status" value="2"/>
</dbReference>
<evidence type="ECO:0000256" key="3">
    <source>
        <dbReference type="PROSITE-ProRule" id="PRU00339"/>
    </source>
</evidence>
<dbReference type="Pfam" id="PF13181">
    <property type="entry name" value="TPR_8"/>
    <property type="match status" value="1"/>
</dbReference>
<reference evidence="4" key="1">
    <citation type="journal article" date="2020" name="mSystems">
        <title>Genome- and Community-Level Interaction Insights into Carbon Utilization and Element Cycling Functions of Hydrothermarchaeota in Hydrothermal Sediment.</title>
        <authorList>
            <person name="Zhou Z."/>
            <person name="Liu Y."/>
            <person name="Xu W."/>
            <person name="Pan J."/>
            <person name="Luo Z.H."/>
            <person name="Li M."/>
        </authorList>
    </citation>
    <scope>NUCLEOTIDE SEQUENCE [LARGE SCALE GENOMIC DNA]</scope>
    <source>
        <strain evidence="4">SpSt-754</strain>
    </source>
</reference>
<evidence type="ECO:0000256" key="1">
    <source>
        <dbReference type="ARBA" id="ARBA00022737"/>
    </source>
</evidence>
<name>A0A7V3KMF5_UNCW3</name>
<evidence type="ECO:0008006" key="5">
    <source>
        <dbReference type="Google" id="ProtNLM"/>
    </source>
</evidence>
<organism evidence="4">
    <name type="scientific">candidate division WOR-3 bacterium</name>
    <dbReference type="NCBI Taxonomy" id="2052148"/>
    <lineage>
        <taxon>Bacteria</taxon>
        <taxon>Bacteria division WOR-3</taxon>
    </lineage>
</organism>
<dbReference type="InterPro" id="IPR051685">
    <property type="entry name" value="Ycf3/AcsC/BcsC/TPR_MFPF"/>
</dbReference>
<evidence type="ECO:0000256" key="2">
    <source>
        <dbReference type="ARBA" id="ARBA00022803"/>
    </source>
</evidence>
<sequence>MWVNTLIFILTVSAFDSTSSEMMMNYYESIGDFEKALQEASTLYQNTGDLFYLRKMVLYSMQLGKLSEGLKWGFEYLQKGFDHDVFFAIVRKLKNSQDLSKLKEIVEKYSNQSDSLCFYEGYLYYLSGDYERAFPCFQRSSPYFQKMPVFVSSYLDLLWKLGKNDLIKIYLDSLKTDLPQLQFLRGLYYKLLGDDDAALTIFDGLYREDFDDIGFLKVYLQSLDAAGLYERADSVALELVKRMSFSWEIRKLVGIHYLTKGDYSTALSEFLVASGLQEGDPEVHYYLSRTLYTLGAPQDALEEIKKAIKLNPYSKEYAYYQIFLLLSVSRVDEALKKIYLAERNFGAEGYLYYLKAEAFRIKDDKRNAFKNYLKALELDSLNLKRYLDLLEYAHLAKIEVDYKGFLEKSLAVAKNRADSLNVAYLAMEVEEYGFATNIMEKMLKTGYDDPVLYNNLAYALCELGKDLERALRLVEHALQIQPDDYHFIDTKAWILFKMGKIDESLDVIERAVQKGGAEDPEVKIHYKLIKEAKGLKDE</sequence>
<evidence type="ECO:0000313" key="4">
    <source>
        <dbReference type="EMBL" id="HGB35376.1"/>
    </source>
</evidence>
<gene>
    <name evidence="4" type="ORF">ENV38_00505</name>
</gene>
<dbReference type="Pfam" id="PF13432">
    <property type="entry name" value="TPR_16"/>
    <property type="match status" value="1"/>
</dbReference>
<dbReference type="PANTHER" id="PTHR44943">
    <property type="entry name" value="CELLULOSE SYNTHASE OPERON PROTEIN C"/>
    <property type="match status" value="1"/>
</dbReference>
<accession>A0A7V3KMF5</accession>
<comment type="caution">
    <text evidence="4">The sequence shown here is derived from an EMBL/GenBank/DDBJ whole genome shotgun (WGS) entry which is preliminary data.</text>
</comment>
<dbReference type="EMBL" id="DTGD01000019">
    <property type="protein sequence ID" value="HGB35376.1"/>
    <property type="molecule type" value="Genomic_DNA"/>
</dbReference>
<keyword evidence="2 3" id="KW-0802">TPR repeat</keyword>
<dbReference type="InterPro" id="IPR011990">
    <property type="entry name" value="TPR-like_helical_dom_sf"/>
</dbReference>